<evidence type="ECO:0008006" key="4">
    <source>
        <dbReference type="Google" id="ProtNLM"/>
    </source>
</evidence>
<keyword evidence="1" id="KW-1133">Transmembrane helix</keyword>
<evidence type="ECO:0000313" key="3">
    <source>
        <dbReference type="Proteomes" id="UP000030392"/>
    </source>
</evidence>
<proteinExistence type="predicted"/>
<name>A0A0A2C5Y3_PROMR</name>
<sequence>MEFLKKIPPNIYLIFSLIFITIAIAVLFLGEFILAIISLVLGLVSLIAWTFFGLFEETKNT</sequence>
<dbReference type="RefSeq" id="WP_036905490.1">
    <property type="nucleotide sequence ID" value="NZ_JNAX01000010.1"/>
</dbReference>
<evidence type="ECO:0000313" key="2">
    <source>
        <dbReference type="EMBL" id="KGG20937.1"/>
    </source>
</evidence>
<gene>
    <name evidence="2" type="ORF">EV03_0874</name>
</gene>
<feature type="transmembrane region" description="Helical" evidence="1">
    <location>
        <begin position="35"/>
        <end position="55"/>
    </location>
</feature>
<dbReference type="Proteomes" id="UP000030392">
    <property type="component" value="Unassembled WGS sequence"/>
</dbReference>
<dbReference type="EMBL" id="JNAX01000010">
    <property type="protein sequence ID" value="KGG20937.1"/>
    <property type="molecule type" value="Genomic_DNA"/>
</dbReference>
<keyword evidence="1" id="KW-0812">Transmembrane</keyword>
<organism evidence="2 3">
    <name type="scientific">Prochlorococcus marinus str. PAC1</name>
    <dbReference type="NCBI Taxonomy" id="59924"/>
    <lineage>
        <taxon>Bacteria</taxon>
        <taxon>Bacillati</taxon>
        <taxon>Cyanobacteriota</taxon>
        <taxon>Cyanophyceae</taxon>
        <taxon>Synechococcales</taxon>
        <taxon>Prochlorococcaceae</taxon>
        <taxon>Prochlorococcus</taxon>
    </lineage>
</organism>
<accession>A0A0A2C5Y3</accession>
<dbReference type="AlphaFoldDB" id="A0A0A2C5Y3"/>
<evidence type="ECO:0000256" key="1">
    <source>
        <dbReference type="SAM" id="Phobius"/>
    </source>
</evidence>
<comment type="caution">
    <text evidence="2">The sequence shown here is derived from an EMBL/GenBank/DDBJ whole genome shotgun (WGS) entry which is preliminary data.</text>
</comment>
<keyword evidence="1" id="KW-0472">Membrane</keyword>
<reference evidence="3" key="1">
    <citation type="journal article" date="2014" name="Sci. Data">
        <title>Genomes of diverse isolates of the marine cyanobacterium Prochlorococcus.</title>
        <authorList>
            <person name="Biller S."/>
            <person name="Berube P."/>
            <person name="Thompson J."/>
            <person name="Kelly L."/>
            <person name="Roggensack S."/>
            <person name="Awad L."/>
            <person name="Roache-Johnson K."/>
            <person name="Ding H."/>
            <person name="Giovannoni S.J."/>
            <person name="Moore L.R."/>
            <person name="Chisholm S.W."/>
        </authorList>
    </citation>
    <scope>NUCLEOTIDE SEQUENCE [LARGE SCALE GENOMIC DNA]</scope>
    <source>
        <strain evidence="3">PAC1</strain>
    </source>
</reference>
<protein>
    <recommendedName>
        <fullName evidence="4">DUF1056 family protein</fullName>
    </recommendedName>
</protein>
<feature type="transmembrane region" description="Helical" evidence="1">
    <location>
        <begin position="12"/>
        <end position="29"/>
    </location>
</feature>